<accession>A0A550BY61</accession>
<evidence type="ECO:0000256" key="1">
    <source>
        <dbReference type="SAM" id="Coils"/>
    </source>
</evidence>
<comment type="caution">
    <text evidence="2">The sequence shown here is derived from an EMBL/GenBank/DDBJ whole genome shotgun (WGS) entry which is preliminary data.</text>
</comment>
<dbReference type="STRING" id="97359.A0A550BY61"/>
<sequence length="465" mass="50934">MFDVQEQILLPRAGPVTIWIGVSLATTSASIAHDAAQDILTLLAKNRLTDIDVDFRGSIYTRAGGPALVPPASRADSPLVRFVRPLTPGLGLFISARDMPDVQGTMTLYLEEGGQGLNSRLLGVTSRHTIVCPKEPNTTVTAQSSAPPRDVVLLSDCRLDQVIQSIEVSLLSARRDVYHCEQNIKERSSASNAAHAETKKARAEKEILALETLLADINRDWMSIDQRVLGHLLHSPPIRLGVGKEQFTEDWAVFEIDRTKLGPGFQGNALDLGNMSEMTVMKKCRSGKGEDWEFDYPFDDELFALRDFLPVHLMRQPDAHDQRTGEPSLLVIKSGSTTGTTFGRANGVFSLVREYSDTDVWQMSRQWAIMSFGDLGFLPLPDDESGAFAALGDSGAIIADTKGRIGGMLTGGSCKVNAPNSREEQELDLVYSTPFEWVLERIKADAFPDAHLDIKIDVQGAPSRA</sequence>
<feature type="coiled-coil region" evidence="1">
    <location>
        <begin position="193"/>
        <end position="220"/>
    </location>
</feature>
<organism evidence="2 3">
    <name type="scientific">Schizophyllum amplum</name>
    <dbReference type="NCBI Taxonomy" id="97359"/>
    <lineage>
        <taxon>Eukaryota</taxon>
        <taxon>Fungi</taxon>
        <taxon>Dikarya</taxon>
        <taxon>Basidiomycota</taxon>
        <taxon>Agaricomycotina</taxon>
        <taxon>Agaricomycetes</taxon>
        <taxon>Agaricomycetidae</taxon>
        <taxon>Agaricales</taxon>
        <taxon>Schizophyllaceae</taxon>
        <taxon>Schizophyllum</taxon>
    </lineage>
</organism>
<dbReference type="EMBL" id="VDMD01000047">
    <property type="protein sequence ID" value="TRM57490.1"/>
    <property type="molecule type" value="Genomic_DNA"/>
</dbReference>
<proteinExistence type="predicted"/>
<dbReference type="AlphaFoldDB" id="A0A550BY61"/>
<gene>
    <name evidence="2" type="ORF">BD626DRAFT_551104</name>
</gene>
<reference evidence="2 3" key="1">
    <citation type="journal article" date="2019" name="New Phytol.">
        <title>Comparative genomics reveals unique wood-decay strategies and fruiting body development in the Schizophyllaceae.</title>
        <authorList>
            <person name="Almasi E."/>
            <person name="Sahu N."/>
            <person name="Krizsan K."/>
            <person name="Balint B."/>
            <person name="Kovacs G.M."/>
            <person name="Kiss B."/>
            <person name="Cseklye J."/>
            <person name="Drula E."/>
            <person name="Henrissat B."/>
            <person name="Nagy I."/>
            <person name="Chovatia M."/>
            <person name="Adam C."/>
            <person name="LaButti K."/>
            <person name="Lipzen A."/>
            <person name="Riley R."/>
            <person name="Grigoriev I.V."/>
            <person name="Nagy L.G."/>
        </authorList>
    </citation>
    <scope>NUCLEOTIDE SEQUENCE [LARGE SCALE GENOMIC DNA]</scope>
    <source>
        <strain evidence="2 3">NL-1724</strain>
    </source>
</reference>
<dbReference type="OrthoDB" id="5424209at2759"/>
<evidence type="ECO:0000313" key="2">
    <source>
        <dbReference type="EMBL" id="TRM57490.1"/>
    </source>
</evidence>
<keyword evidence="1" id="KW-0175">Coiled coil</keyword>
<keyword evidence="3" id="KW-1185">Reference proteome</keyword>
<protein>
    <submittedName>
        <fullName evidence="2">Uncharacterized protein</fullName>
    </submittedName>
</protein>
<name>A0A550BY61_9AGAR</name>
<evidence type="ECO:0000313" key="3">
    <source>
        <dbReference type="Proteomes" id="UP000320762"/>
    </source>
</evidence>
<dbReference type="Proteomes" id="UP000320762">
    <property type="component" value="Unassembled WGS sequence"/>
</dbReference>